<keyword evidence="3 5" id="KW-0863">Zinc-finger</keyword>
<proteinExistence type="predicted"/>
<keyword evidence="1" id="KW-0479">Metal-binding</keyword>
<organism evidence="7 8">
    <name type="scientific">Nicrophorus vespilloides</name>
    <name type="common">Boreal carrion beetle</name>
    <dbReference type="NCBI Taxonomy" id="110193"/>
    <lineage>
        <taxon>Eukaryota</taxon>
        <taxon>Metazoa</taxon>
        <taxon>Ecdysozoa</taxon>
        <taxon>Arthropoda</taxon>
        <taxon>Hexapoda</taxon>
        <taxon>Insecta</taxon>
        <taxon>Pterygota</taxon>
        <taxon>Neoptera</taxon>
        <taxon>Endopterygota</taxon>
        <taxon>Coleoptera</taxon>
        <taxon>Polyphaga</taxon>
        <taxon>Staphyliniformia</taxon>
        <taxon>Silphidae</taxon>
        <taxon>Nicrophorinae</taxon>
        <taxon>Nicrophorus</taxon>
    </lineage>
</organism>
<feature type="domain" description="C2H2-type" evidence="6">
    <location>
        <begin position="30"/>
        <end position="50"/>
    </location>
</feature>
<name>A0ABM1N9I7_NICVS</name>
<evidence type="ECO:0000259" key="6">
    <source>
        <dbReference type="PROSITE" id="PS50157"/>
    </source>
</evidence>
<feature type="domain" description="C2H2-type" evidence="6">
    <location>
        <begin position="126"/>
        <end position="153"/>
    </location>
</feature>
<keyword evidence="4" id="KW-0862">Zinc</keyword>
<protein>
    <submittedName>
        <fullName evidence="8">Zinc finger protein 425-like</fullName>
    </submittedName>
</protein>
<keyword evidence="7" id="KW-1185">Reference proteome</keyword>
<dbReference type="RefSeq" id="XP_017783487.1">
    <property type="nucleotide sequence ID" value="XM_017927998.1"/>
</dbReference>
<dbReference type="PANTHER" id="PTHR24379">
    <property type="entry name" value="KRAB AND ZINC FINGER DOMAIN-CONTAINING"/>
    <property type="match status" value="1"/>
</dbReference>
<dbReference type="SUPFAM" id="SSF57667">
    <property type="entry name" value="beta-beta-alpha zinc fingers"/>
    <property type="match status" value="1"/>
</dbReference>
<dbReference type="Proteomes" id="UP000695000">
    <property type="component" value="Unplaced"/>
</dbReference>
<gene>
    <name evidence="8" type="primary">LOC108567501</name>
</gene>
<feature type="domain" description="C2H2-type" evidence="6">
    <location>
        <begin position="68"/>
        <end position="95"/>
    </location>
</feature>
<dbReference type="SMART" id="SM00355">
    <property type="entry name" value="ZnF_C2H2"/>
    <property type="match status" value="5"/>
</dbReference>
<dbReference type="PROSITE" id="PS50157">
    <property type="entry name" value="ZINC_FINGER_C2H2_2"/>
    <property type="match status" value="3"/>
</dbReference>
<evidence type="ECO:0000256" key="4">
    <source>
        <dbReference type="ARBA" id="ARBA00022833"/>
    </source>
</evidence>
<accession>A0ABM1N9I7</accession>
<dbReference type="GeneID" id="108567501"/>
<dbReference type="InterPro" id="IPR036236">
    <property type="entry name" value="Znf_C2H2_sf"/>
</dbReference>
<dbReference type="PANTHER" id="PTHR24379:SF121">
    <property type="entry name" value="C2H2-TYPE DOMAIN-CONTAINING PROTEIN"/>
    <property type="match status" value="1"/>
</dbReference>
<evidence type="ECO:0000313" key="8">
    <source>
        <dbReference type="RefSeq" id="XP_017783487.1"/>
    </source>
</evidence>
<evidence type="ECO:0000256" key="5">
    <source>
        <dbReference type="PROSITE-ProRule" id="PRU00042"/>
    </source>
</evidence>
<dbReference type="InterPro" id="IPR013087">
    <property type="entry name" value="Znf_C2H2_type"/>
</dbReference>
<evidence type="ECO:0000256" key="2">
    <source>
        <dbReference type="ARBA" id="ARBA00022737"/>
    </source>
</evidence>
<evidence type="ECO:0000256" key="1">
    <source>
        <dbReference type="ARBA" id="ARBA00022723"/>
    </source>
</evidence>
<keyword evidence="2" id="KW-0677">Repeat</keyword>
<evidence type="ECO:0000256" key="3">
    <source>
        <dbReference type="ARBA" id="ARBA00022771"/>
    </source>
</evidence>
<evidence type="ECO:0000313" key="7">
    <source>
        <dbReference type="Proteomes" id="UP000695000"/>
    </source>
</evidence>
<dbReference type="Pfam" id="PF00096">
    <property type="entry name" value="zf-C2H2"/>
    <property type="match status" value="2"/>
</dbReference>
<reference evidence="8" key="1">
    <citation type="submission" date="2025-08" db="UniProtKB">
        <authorList>
            <consortium name="RefSeq"/>
        </authorList>
    </citation>
    <scope>IDENTIFICATION</scope>
    <source>
        <tissue evidence="8">Whole Larva</tissue>
    </source>
</reference>
<dbReference type="Gene3D" id="3.30.160.60">
    <property type="entry name" value="Classic Zinc Finger"/>
    <property type="match status" value="2"/>
</dbReference>
<sequence length="184" mass="21702">MEIPMNLLKMSHSKQVEDGRGFYVNDQNRYECLKCGYSYVHRTHLSRHMKYECALLLADGRATKDGQFYCTKCSKCYKYKQNLLRHVKFECGKEPSFFCQFCSYRAKQMCSVKKHIKLIHGFLGKYRCPKCPKLYKYYTSLYSHLKYVCGKEANLKCPIADCPFKTKLKGTLKMHVFLKHHVSI</sequence>